<dbReference type="InterPro" id="IPR000515">
    <property type="entry name" value="MetI-like"/>
</dbReference>
<organism evidence="9 10">
    <name type="scientific">Pelosinus propionicus DSM 13327</name>
    <dbReference type="NCBI Taxonomy" id="1123291"/>
    <lineage>
        <taxon>Bacteria</taxon>
        <taxon>Bacillati</taxon>
        <taxon>Bacillota</taxon>
        <taxon>Negativicutes</taxon>
        <taxon>Selenomonadales</taxon>
        <taxon>Sporomusaceae</taxon>
        <taxon>Pelosinus</taxon>
    </lineage>
</organism>
<dbReference type="Gene3D" id="1.10.3720.10">
    <property type="entry name" value="MetI-like"/>
    <property type="match status" value="1"/>
</dbReference>
<dbReference type="PROSITE" id="PS50928">
    <property type="entry name" value="ABC_TM1"/>
    <property type="match status" value="1"/>
</dbReference>
<evidence type="ECO:0000256" key="5">
    <source>
        <dbReference type="ARBA" id="ARBA00022989"/>
    </source>
</evidence>
<dbReference type="Pfam" id="PF00528">
    <property type="entry name" value="BPD_transp_1"/>
    <property type="match status" value="1"/>
</dbReference>
<accession>A0A1I4GPG0</accession>
<name>A0A1I4GPG0_9FIRM</name>
<comment type="similarity">
    <text evidence="7">Belongs to the binding-protein-dependent transport system permease family.</text>
</comment>
<dbReference type="CDD" id="cd06261">
    <property type="entry name" value="TM_PBP2"/>
    <property type="match status" value="1"/>
</dbReference>
<dbReference type="EMBL" id="FOTS01000001">
    <property type="protein sequence ID" value="SFL31799.1"/>
    <property type="molecule type" value="Genomic_DNA"/>
</dbReference>
<evidence type="ECO:0000256" key="7">
    <source>
        <dbReference type="RuleBase" id="RU363032"/>
    </source>
</evidence>
<feature type="transmembrane region" description="Helical" evidence="7">
    <location>
        <begin position="225"/>
        <end position="243"/>
    </location>
</feature>
<keyword evidence="3" id="KW-1003">Cell membrane</keyword>
<comment type="subcellular location">
    <subcellularLocation>
        <location evidence="1 7">Cell membrane</location>
        <topology evidence="1 7">Multi-pass membrane protein</topology>
    </subcellularLocation>
</comment>
<feature type="transmembrane region" description="Helical" evidence="7">
    <location>
        <begin position="129"/>
        <end position="148"/>
    </location>
</feature>
<dbReference type="GO" id="GO:0055085">
    <property type="term" value="P:transmembrane transport"/>
    <property type="evidence" value="ECO:0007669"/>
    <property type="project" value="InterPro"/>
</dbReference>
<dbReference type="PANTHER" id="PTHR30151">
    <property type="entry name" value="ALKANE SULFONATE ABC TRANSPORTER-RELATED, MEMBRANE SUBUNIT"/>
    <property type="match status" value="1"/>
</dbReference>
<proteinExistence type="inferred from homology"/>
<dbReference type="STRING" id="1123291.SAMN04490355_100192"/>
<dbReference type="PANTHER" id="PTHR30151:SF0">
    <property type="entry name" value="ABC TRANSPORTER PERMEASE PROTEIN MJ0413-RELATED"/>
    <property type="match status" value="1"/>
</dbReference>
<dbReference type="InterPro" id="IPR035906">
    <property type="entry name" value="MetI-like_sf"/>
</dbReference>
<dbReference type="GO" id="GO:0005886">
    <property type="term" value="C:plasma membrane"/>
    <property type="evidence" value="ECO:0007669"/>
    <property type="project" value="UniProtKB-SubCell"/>
</dbReference>
<evidence type="ECO:0000256" key="2">
    <source>
        <dbReference type="ARBA" id="ARBA00022448"/>
    </source>
</evidence>
<sequence>MKDNLQALSIKLVDFSGIITFFLLWEILPRIGVVDGQFIPPISEVLVALWILASDGSLFIHIAASLQRTVIGLILAIVVAVPMGFILGGVFPALSRQLRPLFRLFGQINGFSLFPVFMLFFGIGESAKVSIIFWSTLWPVLFTTISGVQQVDPLYIKSARSIGANKFIIFRKVLLPGAAPVIFTGVRTGATIAFLLLMAAEVIGASAGLGWLIHNSAMNNIIPRLFAGVITIAVLGVFITYLIDYVEESVVDWKQHTGKEN</sequence>
<evidence type="ECO:0000256" key="3">
    <source>
        <dbReference type="ARBA" id="ARBA00022475"/>
    </source>
</evidence>
<feature type="transmembrane region" description="Helical" evidence="7">
    <location>
        <begin position="101"/>
        <end position="123"/>
    </location>
</feature>
<evidence type="ECO:0000256" key="4">
    <source>
        <dbReference type="ARBA" id="ARBA00022692"/>
    </source>
</evidence>
<dbReference type="OrthoDB" id="9796361at2"/>
<feature type="transmembrane region" description="Helical" evidence="7">
    <location>
        <begin position="12"/>
        <end position="33"/>
    </location>
</feature>
<dbReference type="SUPFAM" id="SSF161098">
    <property type="entry name" value="MetI-like"/>
    <property type="match status" value="1"/>
</dbReference>
<feature type="transmembrane region" description="Helical" evidence="7">
    <location>
        <begin position="70"/>
        <end position="94"/>
    </location>
</feature>
<dbReference type="RefSeq" id="WP_090931862.1">
    <property type="nucleotide sequence ID" value="NZ_FOTS01000001.1"/>
</dbReference>
<dbReference type="Proteomes" id="UP000199520">
    <property type="component" value="Unassembled WGS sequence"/>
</dbReference>
<protein>
    <submittedName>
        <fullName evidence="9">NitT/TauT family transport system permease protein</fullName>
    </submittedName>
</protein>
<feature type="transmembrane region" description="Helical" evidence="7">
    <location>
        <begin position="45"/>
        <end position="64"/>
    </location>
</feature>
<dbReference type="AlphaFoldDB" id="A0A1I4GPG0"/>
<keyword evidence="10" id="KW-1185">Reference proteome</keyword>
<feature type="domain" description="ABC transmembrane type-1" evidence="8">
    <location>
        <begin position="62"/>
        <end position="247"/>
    </location>
</feature>
<evidence type="ECO:0000256" key="1">
    <source>
        <dbReference type="ARBA" id="ARBA00004651"/>
    </source>
</evidence>
<evidence type="ECO:0000259" key="8">
    <source>
        <dbReference type="PROSITE" id="PS50928"/>
    </source>
</evidence>
<feature type="transmembrane region" description="Helical" evidence="7">
    <location>
        <begin position="192"/>
        <end position="213"/>
    </location>
</feature>
<evidence type="ECO:0000313" key="9">
    <source>
        <dbReference type="EMBL" id="SFL31799.1"/>
    </source>
</evidence>
<keyword evidence="5 7" id="KW-1133">Transmembrane helix</keyword>
<keyword evidence="6 7" id="KW-0472">Membrane</keyword>
<reference evidence="10" key="1">
    <citation type="submission" date="2016-10" db="EMBL/GenBank/DDBJ databases">
        <authorList>
            <person name="Varghese N."/>
            <person name="Submissions S."/>
        </authorList>
    </citation>
    <scope>NUCLEOTIDE SEQUENCE [LARGE SCALE GENOMIC DNA]</scope>
    <source>
        <strain evidence="10">DSM 13327</strain>
    </source>
</reference>
<evidence type="ECO:0000256" key="6">
    <source>
        <dbReference type="ARBA" id="ARBA00023136"/>
    </source>
</evidence>
<keyword evidence="4 7" id="KW-0812">Transmembrane</keyword>
<gene>
    <name evidence="9" type="ORF">SAMN04490355_100192</name>
</gene>
<evidence type="ECO:0000313" key="10">
    <source>
        <dbReference type="Proteomes" id="UP000199520"/>
    </source>
</evidence>
<keyword evidence="2 7" id="KW-0813">Transport</keyword>